<dbReference type="EMBL" id="JAMQJY010000004">
    <property type="protein sequence ID" value="MCM2677528.1"/>
    <property type="molecule type" value="Genomic_DNA"/>
</dbReference>
<evidence type="ECO:0000313" key="1">
    <source>
        <dbReference type="EMBL" id="MCM2677528.1"/>
    </source>
</evidence>
<dbReference type="Proteomes" id="UP001203665">
    <property type="component" value="Unassembled WGS sequence"/>
</dbReference>
<dbReference type="InterPro" id="IPR050682">
    <property type="entry name" value="ModA/WtpA"/>
</dbReference>
<dbReference type="PANTHER" id="PTHR30632">
    <property type="entry name" value="MOLYBDATE-BINDING PERIPLASMIC PROTEIN"/>
    <property type="match status" value="1"/>
</dbReference>
<gene>
    <name evidence="1" type="ORF">NDM98_20140</name>
</gene>
<comment type="caution">
    <text evidence="1">The sequence shown here is derived from an EMBL/GenBank/DDBJ whole genome shotgun (WGS) entry which is preliminary data.</text>
</comment>
<proteinExistence type="predicted"/>
<dbReference type="PROSITE" id="PS51257">
    <property type="entry name" value="PROKAR_LIPOPROTEIN"/>
    <property type="match status" value="1"/>
</dbReference>
<sequence length="75" mass="8002">MKKWVGLSFVISIVLTGCGSASSSTEEIHVMAAASLTDALGEIQELYEKEENVKLVINYGSSGKLREQITQGAPS</sequence>
<reference evidence="1" key="1">
    <citation type="submission" date="2022-06" db="EMBL/GenBank/DDBJ databases">
        <title>Alkalicoccobacillus porphyridii sp. nov., isolated from a marine red alga, Porphyridium purpureum and reclassification of Shouchella plakortidis and Shouchella gibsonii as Alkalicoccobacillus plakortidis comb. nov. and Alkalicoccobacillus gibsonii comb. nov.</title>
        <authorList>
            <person name="Kim K.H."/>
            <person name="Lee J.K."/>
            <person name="Han D.M."/>
            <person name="Baek J.H."/>
            <person name="Jeon C.O."/>
        </authorList>
    </citation>
    <scope>NUCLEOTIDE SEQUENCE</scope>
    <source>
        <strain evidence="1">DSM 19153</strain>
    </source>
</reference>
<evidence type="ECO:0000313" key="2">
    <source>
        <dbReference type="Proteomes" id="UP001203665"/>
    </source>
</evidence>
<name>A0ABT0XNP2_9BACI</name>
<keyword evidence="2" id="KW-1185">Reference proteome</keyword>
<organism evidence="1 2">
    <name type="scientific">Alkalicoccobacillus plakortidis</name>
    <dbReference type="NCBI Taxonomy" id="444060"/>
    <lineage>
        <taxon>Bacteria</taxon>
        <taxon>Bacillati</taxon>
        <taxon>Bacillota</taxon>
        <taxon>Bacilli</taxon>
        <taxon>Bacillales</taxon>
        <taxon>Bacillaceae</taxon>
        <taxon>Alkalicoccobacillus</taxon>
    </lineage>
</organism>
<dbReference type="Gene3D" id="3.40.190.10">
    <property type="entry name" value="Periplasmic binding protein-like II"/>
    <property type="match status" value="1"/>
</dbReference>
<accession>A0ABT0XNP2</accession>
<dbReference type="PANTHER" id="PTHR30632:SF0">
    <property type="entry name" value="SULFATE-BINDING PROTEIN"/>
    <property type="match status" value="1"/>
</dbReference>
<dbReference type="Pfam" id="PF13531">
    <property type="entry name" value="SBP_bac_11"/>
    <property type="match status" value="1"/>
</dbReference>
<dbReference type="SUPFAM" id="SSF53850">
    <property type="entry name" value="Periplasmic binding protein-like II"/>
    <property type="match status" value="1"/>
</dbReference>
<protein>
    <submittedName>
        <fullName evidence="1">Substrate-binding domain-containing protein</fullName>
    </submittedName>
</protein>
<dbReference type="RefSeq" id="WP_251611330.1">
    <property type="nucleotide sequence ID" value="NZ_JAMQJY010000004.1"/>
</dbReference>